<dbReference type="SUPFAM" id="SSF51905">
    <property type="entry name" value="FAD/NAD(P)-binding domain"/>
    <property type="match status" value="1"/>
</dbReference>
<dbReference type="AlphaFoldDB" id="A0A382RIE7"/>
<proteinExistence type="inferred from homology"/>
<evidence type="ECO:0000256" key="1">
    <source>
        <dbReference type="ARBA" id="ARBA00001974"/>
    </source>
</evidence>
<name>A0A382RIE7_9ZZZZ</name>
<dbReference type="Gene3D" id="3.50.50.60">
    <property type="entry name" value="FAD/NAD(P)-binding domain"/>
    <property type="match status" value="1"/>
</dbReference>
<evidence type="ECO:0000256" key="4">
    <source>
        <dbReference type="ARBA" id="ARBA00022827"/>
    </source>
</evidence>
<dbReference type="InterPro" id="IPR036188">
    <property type="entry name" value="FAD/NAD-bd_sf"/>
</dbReference>
<dbReference type="GO" id="GO:0004497">
    <property type="term" value="F:monooxygenase activity"/>
    <property type="evidence" value="ECO:0007669"/>
    <property type="project" value="UniProtKB-KW"/>
</dbReference>
<organism evidence="8">
    <name type="scientific">marine metagenome</name>
    <dbReference type="NCBI Taxonomy" id="408172"/>
    <lineage>
        <taxon>unclassified sequences</taxon>
        <taxon>metagenomes</taxon>
        <taxon>ecological metagenomes</taxon>
    </lineage>
</organism>
<keyword evidence="6" id="KW-0560">Oxidoreductase</keyword>
<feature type="non-terminal residue" evidence="8">
    <location>
        <position position="139"/>
    </location>
</feature>
<comment type="similarity">
    <text evidence="2">Belongs to the FAD-binding monooxygenase family.</text>
</comment>
<evidence type="ECO:0008006" key="9">
    <source>
        <dbReference type="Google" id="ProtNLM"/>
    </source>
</evidence>
<dbReference type="InterPro" id="IPR050775">
    <property type="entry name" value="FAD-binding_Monooxygenases"/>
</dbReference>
<evidence type="ECO:0000256" key="3">
    <source>
        <dbReference type="ARBA" id="ARBA00022630"/>
    </source>
</evidence>
<keyword evidence="4" id="KW-0274">FAD</keyword>
<keyword evidence="5" id="KW-0521">NADP</keyword>
<keyword evidence="7" id="KW-0503">Monooxygenase</keyword>
<accession>A0A382RIE7</accession>
<dbReference type="Pfam" id="PF13450">
    <property type="entry name" value="NAD_binding_8"/>
    <property type="match status" value="1"/>
</dbReference>
<gene>
    <name evidence="8" type="ORF">METZ01_LOCUS350338</name>
</gene>
<evidence type="ECO:0000256" key="7">
    <source>
        <dbReference type="ARBA" id="ARBA00023033"/>
    </source>
</evidence>
<dbReference type="EMBL" id="UINC01121965">
    <property type="protein sequence ID" value="SVC97484.1"/>
    <property type="molecule type" value="Genomic_DNA"/>
</dbReference>
<keyword evidence="3" id="KW-0285">Flavoprotein</keyword>
<evidence type="ECO:0000256" key="5">
    <source>
        <dbReference type="ARBA" id="ARBA00022857"/>
    </source>
</evidence>
<evidence type="ECO:0000313" key="8">
    <source>
        <dbReference type="EMBL" id="SVC97484.1"/>
    </source>
</evidence>
<protein>
    <recommendedName>
        <fullName evidence="9">FAD dependent oxidoreductase domain-containing protein</fullName>
    </recommendedName>
</protein>
<comment type="cofactor">
    <cofactor evidence="1">
        <name>FAD</name>
        <dbReference type="ChEBI" id="CHEBI:57692"/>
    </cofactor>
</comment>
<dbReference type="PANTHER" id="PTHR43098:SF3">
    <property type="entry name" value="L-ORNITHINE N(5)-MONOOXYGENASE-RELATED"/>
    <property type="match status" value="1"/>
</dbReference>
<evidence type="ECO:0000256" key="2">
    <source>
        <dbReference type="ARBA" id="ARBA00010139"/>
    </source>
</evidence>
<evidence type="ECO:0000256" key="6">
    <source>
        <dbReference type="ARBA" id="ARBA00023002"/>
    </source>
</evidence>
<sequence length="139" mass="16017">MARSIQENPAAGSGQSDDVEQYDVVIIGAGVTGLYALYRLRGLGLSVRVVDEASGVGGTWYWARYPGCRFDSESYSYGYSFSEELLQEWDWEEHYAGQPETERYLNYVADKFDLRKDIQFHTRVKSATYNEDENRWLVE</sequence>
<dbReference type="PANTHER" id="PTHR43098">
    <property type="entry name" value="L-ORNITHINE N(5)-MONOOXYGENASE-RELATED"/>
    <property type="match status" value="1"/>
</dbReference>
<reference evidence="8" key="1">
    <citation type="submission" date="2018-05" db="EMBL/GenBank/DDBJ databases">
        <authorList>
            <person name="Lanie J.A."/>
            <person name="Ng W.-L."/>
            <person name="Kazmierczak K.M."/>
            <person name="Andrzejewski T.M."/>
            <person name="Davidsen T.M."/>
            <person name="Wayne K.J."/>
            <person name="Tettelin H."/>
            <person name="Glass J.I."/>
            <person name="Rusch D."/>
            <person name="Podicherti R."/>
            <person name="Tsui H.-C.T."/>
            <person name="Winkler M.E."/>
        </authorList>
    </citation>
    <scope>NUCLEOTIDE SEQUENCE</scope>
</reference>